<evidence type="ECO:0000313" key="3">
    <source>
        <dbReference type="EMBL" id="MBB6635433.1"/>
    </source>
</evidence>
<dbReference type="EMBL" id="JACJVQ010000013">
    <property type="protein sequence ID" value="MBB6635433.1"/>
    <property type="molecule type" value="Genomic_DNA"/>
</dbReference>
<keyword evidence="4" id="KW-1185">Reference proteome</keyword>
<name>A0A841SSW3_9BACL</name>
<dbReference type="InterPro" id="IPR006059">
    <property type="entry name" value="SBP"/>
</dbReference>
<accession>A0A841SSW3</accession>
<dbReference type="PROSITE" id="PS51257">
    <property type="entry name" value="PROKAR_LIPOPROTEIN"/>
    <property type="match status" value="1"/>
</dbReference>
<feature type="signal peptide" evidence="2">
    <location>
        <begin position="1"/>
        <end position="20"/>
    </location>
</feature>
<evidence type="ECO:0000256" key="2">
    <source>
        <dbReference type="SAM" id="SignalP"/>
    </source>
</evidence>
<organism evidence="3 4">
    <name type="scientific">Cohnella thailandensis</name>
    <dbReference type="NCBI Taxonomy" id="557557"/>
    <lineage>
        <taxon>Bacteria</taxon>
        <taxon>Bacillati</taxon>
        <taxon>Bacillota</taxon>
        <taxon>Bacilli</taxon>
        <taxon>Bacillales</taxon>
        <taxon>Paenibacillaceae</taxon>
        <taxon>Cohnella</taxon>
    </lineage>
</organism>
<protein>
    <submittedName>
        <fullName evidence="3">Extracellular solute-binding protein</fullName>
    </submittedName>
</protein>
<dbReference type="InterPro" id="IPR050490">
    <property type="entry name" value="Bact_solute-bd_prot1"/>
</dbReference>
<dbReference type="SUPFAM" id="SSF53850">
    <property type="entry name" value="Periplasmic binding protein-like II"/>
    <property type="match status" value="1"/>
</dbReference>
<dbReference type="RefSeq" id="WP_185120665.1">
    <property type="nucleotide sequence ID" value="NZ_JACJVQ010000013.1"/>
</dbReference>
<feature type="chain" id="PRO_5032945907" evidence="2">
    <location>
        <begin position="21"/>
        <end position="439"/>
    </location>
</feature>
<dbReference type="Proteomes" id="UP000535838">
    <property type="component" value="Unassembled WGS sequence"/>
</dbReference>
<proteinExistence type="predicted"/>
<feature type="region of interest" description="Disordered" evidence="1">
    <location>
        <begin position="23"/>
        <end position="46"/>
    </location>
</feature>
<reference evidence="3 4" key="1">
    <citation type="submission" date="2020-08" db="EMBL/GenBank/DDBJ databases">
        <title>Cohnella phylogeny.</title>
        <authorList>
            <person name="Dunlap C."/>
        </authorList>
    </citation>
    <scope>NUCLEOTIDE SEQUENCE [LARGE SCALE GENOMIC DNA]</scope>
    <source>
        <strain evidence="3 4">DSM 25241</strain>
    </source>
</reference>
<dbReference type="AlphaFoldDB" id="A0A841SSW3"/>
<evidence type="ECO:0000256" key="1">
    <source>
        <dbReference type="SAM" id="MobiDB-lite"/>
    </source>
</evidence>
<dbReference type="PANTHER" id="PTHR43649:SF12">
    <property type="entry name" value="DIACETYLCHITOBIOSE BINDING PROTEIN DASA"/>
    <property type="match status" value="1"/>
</dbReference>
<dbReference type="PANTHER" id="PTHR43649">
    <property type="entry name" value="ARABINOSE-BINDING PROTEIN-RELATED"/>
    <property type="match status" value="1"/>
</dbReference>
<keyword evidence="2" id="KW-0732">Signal</keyword>
<gene>
    <name evidence="3" type="ORF">H7B67_15045</name>
</gene>
<comment type="caution">
    <text evidence="3">The sequence shown here is derived from an EMBL/GenBank/DDBJ whole genome shotgun (WGS) entry which is preliminary data.</text>
</comment>
<sequence>MNKKWLVGASLLALASVAAACGGNNESNTSSPSPSSSASGSAEVSVGAGDEPAKLTMYSWRPEDADGYAALIEEFNKEHPNIEVEFKPFKSTEYNTILNNALNSGTGVDILQLRPYDVAAALADSNFLTAIDGLEGLDQIPDTYLDAARGSDGNVYGVPFMLNNAVIFYNKEMFEENGLSVPETYEEFLAVCEALKSKGITPIAQSGKAGYLLSMTHAVIGVDAYGGNDFASEVLTGKTNFNDARFVESIQRMKDLTAYFPKDFIAMEDKDAQTLFYNHDAAMYINGSHRLETFQANDLDFTVDFFTGFAKNKGETPNIVTWVDGSYAVAKSSKHQEQALTFLKFVASKSFGQAFSEKLTRVSPIAGVEPADPLLQRMAKSNVDQSTPYLILTNFNMGVPTSKTTFEDSLQGMYFDKLTPEEVASEFQKSVDKWFKPKS</sequence>
<evidence type="ECO:0000313" key="4">
    <source>
        <dbReference type="Proteomes" id="UP000535838"/>
    </source>
</evidence>
<dbReference type="Pfam" id="PF01547">
    <property type="entry name" value="SBP_bac_1"/>
    <property type="match status" value="1"/>
</dbReference>
<dbReference type="Gene3D" id="3.40.190.10">
    <property type="entry name" value="Periplasmic binding protein-like II"/>
    <property type="match status" value="2"/>
</dbReference>